<name>A0A6G1HW18_9PEZI</name>
<evidence type="ECO:0000313" key="3">
    <source>
        <dbReference type="Proteomes" id="UP000799640"/>
    </source>
</evidence>
<dbReference type="EMBL" id="ML996695">
    <property type="protein sequence ID" value="KAF2400253.1"/>
    <property type="molecule type" value="Genomic_DNA"/>
</dbReference>
<sequence>MVTHPRPATQPRPIPQPRPALLALPREIRQRILYSILSDKDLLITSITALIWMAEEYGRVHGSVMADMIWVVGAWIQRKNYLNRKLLHTDADTRLLIEEVRRDLGARAKLRRRVVEDKVGRAESQPWRGASLTPPVPQVKAKEQKKTPEDGKPKVVGFLSLRDWDSRLMFRDYREGLLRDRSTAAAAATSRFIRRRSSLQHR</sequence>
<protein>
    <submittedName>
        <fullName evidence="2">Uncharacterized protein</fullName>
    </submittedName>
</protein>
<evidence type="ECO:0000256" key="1">
    <source>
        <dbReference type="SAM" id="MobiDB-lite"/>
    </source>
</evidence>
<organism evidence="2 3">
    <name type="scientific">Trichodelitschia bisporula</name>
    <dbReference type="NCBI Taxonomy" id="703511"/>
    <lineage>
        <taxon>Eukaryota</taxon>
        <taxon>Fungi</taxon>
        <taxon>Dikarya</taxon>
        <taxon>Ascomycota</taxon>
        <taxon>Pezizomycotina</taxon>
        <taxon>Dothideomycetes</taxon>
        <taxon>Dothideomycetes incertae sedis</taxon>
        <taxon>Phaeotrichales</taxon>
        <taxon>Phaeotrichaceae</taxon>
        <taxon>Trichodelitschia</taxon>
    </lineage>
</organism>
<keyword evidence="3" id="KW-1185">Reference proteome</keyword>
<dbReference type="Proteomes" id="UP000799640">
    <property type="component" value="Unassembled WGS sequence"/>
</dbReference>
<dbReference type="AlphaFoldDB" id="A0A6G1HW18"/>
<proteinExistence type="predicted"/>
<feature type="region of interest" description="Disordered" evidence="1">
    <location>
        <begin position="125"/>
        <end position="152"/>
    </location>
</feature>
<reference evidence="2" key="1">
    <citation type="journal article" date="2020" name="Stud. Mycol.">
        <title>101 Dothideomycetes genomes: a test case for predicting lifestyles and emergence of pathogens.</title>
        <authorList>
            <person name="Haridas S."/>
            <person name="Albert R."/>
            <person name="Binder M."/>
            <person name="Bloem J."/>
            <person name="Labutti K."/>
            <person name="Salamov A."/>
            <person name="Andreopoulos B."/>
            <person name="Baker S."/>
            <person name="Barry K."/>
            <person name="Bills G."/>
            <person name="Bluhm B."/>
            <person name="Cannon C."/>
            <person name="Castanera R."/>
            <person name="Culley D."/>
            <person name="Daum C."/>
            <person name="Ezra D."/>
            <person name="Gonzalez J."/>
            <person name="Henrissat B."/>
            <person name="Kuo A."/>
            <person name="Liang C."/>
            <person name="Lipzen A."/>
            <person name="Lutzoni F."/>
            <person name="Magnuson J."/>
            <person name="Mondo S."/>
            <person name="Nolan M."/>
            <person name="Ohm R."/>
            <person name="Pangilinan J."/>
            <person name="Park H.-J."/>
            <person name="Ramirez L."/>
            <person name="Alfaro M."/>
            <person name="Sun H."/>
            <person name="Tritt A."/>
            <person name="Yoshinaga Y."/>
            <person name="Zwiers L.-H."/>
            <person name="Turgeon B."/>
            <person name="Goodwin S."/>
            <person name="Spatafora J."/>
            <person name="Crous P."/>
            <person name="Grigoriev I."/>
        </authorList>
    </citation>
    <scope>NUCLEOTIDE SEQUENCE</scope>
    <source>
        <strain evidence="2">CBS 262.69</strain>
    </source>
</reference>
<accession>A0A6G1HW18</accession>
<feature type="compositionally biased region" description="Basic and acidic residues" evidence="1">
    <location>
        <begin position="140"/>
        <end position="152"/>
    </location>
</feature>
<evidence type="ECO:0000313" key="2">
    <source>
        <dbReference type="EMBL" id="KAF2400253.1"/>
    </source>
</evidence>
<gene>
    <name evidence="2" type="ORF">EJ06DRAFT_530245</name>
</gene>